<reference evidence="3" key="1">
    <citation type="journal article" date="2017" name="Nat. Ecol. Evol.">
        <title>Genome expansion and lineage-specific genetic innovations in the forest pathogenic fungi Armillaria.</title>
        <authorList>
            <person name="Sipos G."/>
            <person name="Prasanna A.N."/>
            <person name="Walter M.C."/>
            <person name="O'Connor E."/>
            <person name="Balint B."/>
            <person name="Krizsan K."/>
            <person name="Kiss B."/>
            <person name="Hess J."/>
            <person name="Varga T."/>
            <person name="Slot J."/>
            <person name="Riley R."/>
            <person name="Boka B."/>
            <person name="Rigling D."/>
            <person name="Barry K."/>
            <person name="Lee J."/>
            <person name="Mihaltcheva S."/>
            <person name="LaButti K."/>
            <person name="Lipzen A."/>
            <person name="Waldron R."/>
            <person name="Moloney N.M."/>
            <person name="Sperisen C."/>
            <person name="Kredics L."/>
            <person name="Vagvoelgyi C."/>
            <person name="Patrignani A."/>
            <person name="Fitzpatrick D."/>
            <person name="Nagy I."/>
            <person name="Doyle S."/>
            <person name="Anderson J.B."/>
            <person name="Grigoriev I.V."/>
            <person name="Gueldener U."/>
            <person name="Muensterkoetter M."/>
            <person name="Nagy L.G."/>
        </authorList>
    </citation>
    <scope>NUCLEOTIDE SEQUENCE [LARGE SCALE GENOMIC DNA]</scope>
    <source>
        <strain evidence="3">C18/9</strain>
    </source>
</reference>
<evidence type="ECO:0000256" key="1">
    <source>
        <dbReference type="SAM" id="MobiDB-lite"/>
    </source>
</evidence>
<evidence type="ECO:0000313" key="3">
    <source>
        <dbReference type="Proteomes" id="UP000219338"/>
    </source>
</evidence>
<dbReference type="OrthoDB" id="3029300at2759"/>
<organism evidence="2 3">
    <name type="scientific">Armillaria ostoyae</name>
    <name type="common">Armillaria root rot fungus</name>
    <dbReference type="NCBI Taxonomy" id="47428"/>
    <lineage>
        <taxon>Eukaryota</taxon>
        <taxon>Fungi</taxon>
        <taxon>Dikarya</taxon>
        <taxon>Basidiomycota</taxon>
        <taxon>Agaricomycotina</taxon>
        <taxon>Agaricomycetes</taxon>
        <taxon>Agaricomycetidae</taxon>
        <taxon>Agaricales</taxon>
        <taxon>Marasmiineae</taxon>
        <taxon>Physalacriaceae</taxon>
        <taxon>Armillaria</taxon>
    </lineage>
</organism>
<feature type="region of interest" description="Disordered" evidence="1">
    <location>
        <begin position="523"/>
        <end position="573"/>
    </location>
</feature>
<evidence type="ECO:0000313" key="2">
    <source>
        <dbReference type="EMBL" id="SJL13041.1"/>
    </source>
</evidence>
<feature type="compositionally biased region" description="Basic and acidic residues" evidence="1">
    <location>
        <begin position="420"/>
        <end position="435"/>
    </location>
</feature>
<name>A0A284RWC6_ARMOS</name>
<keyword evidence="3" id="KW-1185">Reference proteome</keyword>
<sequence length="573" mass="64002">MGDNAAQSTMNVCRRAGSPLTLKWRTQRTDTDYATSVQQAAESKLIKSLPLHNQTRLLRFPLRGCLSNRGDVSEDTPQASSDVIAGPGVWAGFSMFIEDLADLLPSYYCRGLLRLPEAIPKPVHHLVHMEAQKRVELVEALILWRLVDELMRCKGVDDGEFKVDYSVNFKPTQALTKWVARLGDWPAVLQSAYLSRESTQEKADLPALTGADVSTEQTELWKDLQAAFSWNRRGHLSYWHKLLQLWVRDAAPPLVQCLMYACGVDDRDKPAKLRDVERGMWSMLLGVAAGTFTAEKALVSFLQLCYTDLHDSSPVLQGSPWFDVPARLKHPRGSQTSSIEVAPETGVALQQIDTPVDKGPINFQRLDVLLEDIPYEDRLSTIMREGWGSSVSIDDLADLLLSSQWRCPTSKALGADASEAQDRLSEDAGDEKDLKVPPTKKAKQKKKSKKKSKVVVSSEEEESDVQQPMASGFEAVPLIQQRPPCLRMSKQELAQYAQKGTNDEDNIWCSTFLQVHQTKGPVMGHVQPPLRTRRRVSPERMLSSKPACQPSPPIHSQLMERDDKPVDVLGNGE</sequence>
<feature type="region of interest" description="Disordered" evidence="1">
    <location>
        <begin position="413"/>
        <end position="468"/>
    </location>
</feature>
<dbReference type="EMBL" id="FUEG01000018">
    <property type="protein sequence ID" value="SJL13041.1"/>
    <property type="molecule type" value="Genomic_DNA"/>
</dbReference>
<feature type="compositionally biased region" description="Basic residues" evidence="1">
    <location>
        <begin position="438"/>
        <end position="453"/>
    </location>
</feature>
<dbReference type="Proteomes" id="UP000219338">
    <property type="component" value="Unassembled WGS sequence"/>
</dbReference>
<gene>
    <name evidence="2" type="ORF">ARMOST_16477</name>
</gene>
<accession>A0A284RWC6</accession>
<protein>
    <submittedName>
        <fullName evidence="2">Uncharacterized protein</fullName>
    </submittedName>
</protein>
<proteinExistence type="predicted"/>
<dbReference type="STRING" id="47428.A0A284RWC6"/>
<dbReference type="AlphaFoldDB" id="A0A284RWC6"/>